<evidence type="ECO:0000256" key="7">
    <source>
        <dbReference type="ARBA" id="ARBA00024799"/>
    </source>
</evidence>
<evidence type="ECO:0000256" key="4">
    <source>
        <dbReference type="ARBA" id="ARBA00022741"/>
    </source>
</evidence>
<evidence type="ECO:0000256" key="1">
    <source>
        <dbReference type="ARBA" id="ARBA00005306"/>
    </source>
</evidence>
<evidence type="ECO:0000256" key="3">
    <source>
        <dbReference type="ARBA" id="ARBA00022598"/>
    </source>
</evidence>
<keyword evidence="6 10" id="KW-0648">Protein biosynthesis</keyword>
<dbReference type="NCBIfam" id="NF004014">
    <property type="entry name" value="PRK05477.1-4"/>
    <property type="match status" value="1"/>
</dbReference>
<comment type="similarity">
    <text evidence="1 10">Belongs to the GatB/GatE family. GatB subfamily.</text>
</comment>
<evidence type="ECO:0000313" key="13">
    <source>
        <dbReference type="Proteomes" id="UP000176429"/>
    </source>
</evidence>
<dbReference type="Pfam" id="PF02934">
    <property type="entry name" value="GatB_N"/>
    <property type="match status" value="1"/>
</dbReference>
<dbReference type="InterPro" id="IPR018027">
    <property type="entry name" value="Asn/Gln_amidotransferase"/>
</dbReference>
<keyword evidence="5 10" id="KW-0067">ATP-binding</keyword>
<keyword evidence="3 10" id="KW-0436">Ligase</keyword>
<feature type="domain" description="Asn/Gln amidotransferase" evidence="11">
    <location>
        <begin position="323"/>
        <end position="479"/>
    </location>
</feature>
<dbReference type="NCBIfam" id="NF004012">
    <property type="entry name" value="PRK05477.1-2"/>
    <property type="match status" value="1"/>
</dbReference>
<dbReference type="GO" id="GO:0005524">
    <property type="term" value="F:ATP binding"/>
    <property type="evidence" value="ECO:0007669"/>
    <property type="project" value="UniProtKB-KW"/>
</dbReference>
<comment type="function">
    <text evidence="7 10">Allows the formation of correctly charged Asn-tRNA(Asn) or Gln-tRNA(Gln) through the transamidation of misacylated Asp-tRNA(Asn) or Glu-tRNA(Gln) in organisms which lack either or both of asparaginyl-tRNA or glutaminyl-tRNA synthetases. The reaction takes place in the presence of glutamine and ATP through an activated phospho-Asp-tRNA(Asn) or phospho-Glu-tRNA(Gln).</text>
</comment>
<dbReference type="SMART" id="SM00845">
    <property type="entry name" value="GatB_Yqey"/>
    <property type="match status" value="1"/>
</dbReference>
<dbReference type="EC" id="6.3.5.-" evidence="10"/>
<dbReference type="Proteomes" id="UP000176429">
    <property type="component" value="Unassembled WGS sequence"/>
</dbReference>
<dbReference type="InterPro" id="IPR017958">
    <property type="entry name" value="Gln-tRNA_amidoTrfase_suB_CS"/>
</dbReference>
<dbReference type="AlphaFoldDB" id="A0A1G2P145"/>
<keyword evidence="4 10" id="KW-0547">Nucleotide-binding</keyword>
<evidence type="ECO:0000256" key="6">
    <source>
        <dbReference type="ARBA" id="ARBA00022917"/>
    </source>
</evidence>
<dbReference type="NCBIfam" id="TIGR00133">
    <property type="entry name" value="gatB"/>
    <property type="match status" value="1"/>
</dbReference>
<dbReference type="Gene3D" id="1.10.10.410">
    <property type="match status" value="1"/>
</dbReference>
<evidence type="ECO:0000259" key="11">
    <source>
        <dbReference type="SMART" id="SM00845"/>
    </source>
</evidence>
<dbReference type="InterPro" id="IPR006075">
    <property type="entry name" value="Asn/Gln-tRNA_Trfase_suB/E_cat"/>
</dbReference>
<dbReference type="GO" id="GO:0006412">
    <property type="term" value="P:translation"/>
    <property type="evidence" value="ECO:0007669"/>
    <property type="project" value="UniProtKB-UniRule"/>
</dbReference>
<dbReference type="Gene3D" id="1.10.150.380">
    <property type="entry name" value="GatB domain, N-terminal subdomain"/>
    <property type="match status" value="1"/>
</dbReference>
<dbReference type="EMBL" id="MHSH01000026">
    <property type="protein sequence ID" value="OHA41449.1"/>
    <property type="molecule type" value="Genomic_DNA"/>
</dbReference>
<dbReference type="Pfam" id="PF02637">
    <property type="entry name" value="GatB_Yqey"/>
    <property type="match status" value="1"/>
</dbReference>
<evidence type="ECO:0000313" key="12">
    <source>
        <dbReference type="EMBL" id="OHA41449.1"/>
    </source>
</evidence>
<evidence type="ECO:0000256" key="8">
    <source>
        <dbReference type="ARBA" id="ARBA00047380"/>
    </source>
</evidence>
<dbReference type="InterPro" id="IPR023168">
    <property type="entry name" value="GatB_Yqey_C_2"/>
</dbReference>
<evidence type="ECO:0000256" key="5">
    <source>
        <dbReference type="ARBA" id="ARBA00022840"/>
    </source>
</evidence>
<dbReference type="InterPro" id="IPR014746">
    <property type="entry name" value="Gln_synth/guanido_kin_cat_dom"/>
</dbReference>
<sequence length="481" mass="53645">MSDTPYKLTVGLEIHAELKTKTKIFCGCVNDPDEKKPNVNVCPICMGHPGTLPVLNREAVKSVLKVGVAVGGQLADFTEFDRKHYFYPDIPKGYQISQYKYPLVSGGNLAGVDITRVHLEEDTATSAHDRGSYSLVDFNRSGIPLMELVTDPCMHSAKEASNFARELQLLLRYLGVAETNMEKGEMRVEANISVSNSNKLGTKVEVKNLNSFKSVERAVECEFVRQSEVLSKGGEIVQETRGFDENLGKTFSQRRKESSHDYRYFPEPDIPKLLISEIPEFSIKSLKEEISELPSEKRKRYADTYGLKEMSIEMFVRNKPLAVFFEKVAADLKDKGQVVLAANYILSDMVSLLKIRGINGDLDEWSSDIRVSPSDFSKLVRMISESKISSRGAKDVLKIMFDEGGDPEKIAKENSLIQTDNHDVLGQIVRQVIVSNEAVVAQYKKGKESSLQFLVGQGMKLSKGSANPKILADMIKKEILG</sequence>
<organism evidence="12 13">
    <name type="scientific">Candidatus Taylorbacteria bacterium RIFCSPLOWO2_02_FULL_46_40</name>
    <dbReference type="NCBI Taxonomy" id="1802329"/>
    <lineage>
        <taxon>Bacteria</taxon>
        <taxon>Candidatus Tayloriibacteriota</taxon>
    </lineage>
</organism>
<dbReference type="GO" id="GO:0050567">
    <property type="term" value="F:glutaminyl-tRNA synthase (glutamine-hydrolyzing) activity"/>
    <property type="evidence" value="ECO:0007669"/>
    <property type="project" value="UniProtKB-UniRule"/>
</dbReference>
<comment type="subunit">
    <text evidence="2 10">Heterotrimer of A, B and C subunits.</text>
</comment>
<dbReference type="SUPFAM" id="SSF55931">
    <property type="entry name" value="Glutamine synthetase/guanido kinase"/>
    <property type="match status" value="1"/>
</dbReference>
<protein>
    <recommendedName>
        <fullName evidence="10">Aspartyl/glutamyl-tRNA(Asn/Gln) amidotransferase subunit B</fullName>
        <shortName evidence="10">Asp/Glu-ADT subunit B</shortName>
        <ecNumber evidence="10">6.3.5.-</ecNumber>
    </recommendedName>
</protein>
<evidence type="ECO:0000256" key="10">
    <source>
        <dbReference type="HAMAP-Rule" id="MF_00121"/>
    </source>
</evidence>
<comment type="catalytic activity">
    <reaction evidence="8 10">
        <text>L-aspartyl-tRNA(Asn) + L-glutamine + ATP + H2O = L-asparaginyl-tRNA(Asn) + L-glutamate + ADP + phosphate + 2 H(+)</text>
        <dbReference type="Rhea" id="RHEA:14513"/>
        <dbReference type="Rhea" id="RHEA-COMP:9674"/>
        <dbReference type="Rhea" id="RHEA-COMP:9677"/>
        <dbReference type="ChEBI" id="CHEBI:15377"/>
        <dbReference type="ChEBI" id="CHEBI:15378"/>
        <dbReference type="ChEBI" id="CHEBI:29985"/>
        <dbReference type="ChEBI" id="CHEBI:30616"/>
        <dbReference type="ChEBI" id="CHEBI:43474"/>
        <dbReference type="ChEBI" id="CHEBI:58359"/>
        <dbReference type="ChEBI" id="CHEBI:78515"/>
        <dbReference type="ChEBI" id="CHEBI:78516"/>
        <dbReference type="ChEBI" id="CHEBI:456216"/>
    </reaction>
</comment>
<name>A0A1G2P145_9BACT</name>
<accession>A0A1G2P145</accession>
<dbReference type="FunFam" id="1.10.10.410:FF:000001">
    <property type="entry name" value="Aspartyl/glutamyl-tRNA(Asn/Gln) amidotransferase subunit B"/>
    <property type="match status" value="1"/>
</dbReference>
<proteinExistence type="inferred from homology"/>
<dbReference type="InterPro" id="IPR004413">
    <property type="entry name" value="GatB"/>
</dbReference>
<dbReference type="InterPro" id="IPR017959">
    <property type="entry name" value="Asn/Gln-tRNA_amidoTrfase_suB/E"/>
</dbReference>
<comment type="caution">
    <text evidence="12">The sequence shown here is derived from an EMBL/GenBank/DDBJ whole genome shotgun (WGS) entry which is preliminary data.</text>
</comment>
<reference evidence="12 13" key="1">
    <citation type="journal article" date="2016" name="Nat. Commun.">
        <title>Thousands of microbial genomes shed light on interconnected biogeochemical processes in an aquifer system.</title>
        <authorList>
            <person name="Anantharaman K."/>
            <person name="Brown C.T."/>
            <person name="Hug L.A."/>
            <person name="Sharon I."/>
            <person name="Castelle C.J."/>
            <person name="Probst A.J."/>
            <person name="Thomas B.C."/>
            <person name="Singh A."/>
            <person name="Wilkins M.J."/>
            <person name="Karaoz U."/>
            <person name="Brodie E.L."/>
            <person name="Williams K.H."/>
            <person name="Hubbard S.S."/>
            <person name="Banfield J.F."/>
        </authorList>
    </citation>
    <scope>NUCLEOTIDE SEQUENCE [LARGE SCALE GENOMIC DNA]</scope>
</reference>
<dbReference type="InterPro" id="IPR042114">
    <property type="entry name" value="GatB_C_1"/>
</dbReference>
<dbReference type="SUPFAM" id="SSF89095">
    <property type="entry name" value="GatB/YqeY motif"/>
    <property type="match status" value="1"/>
</dbReference>
<evidence type="ECO:0000256" key="9">
    <source>
        <dbReference type="ARBA" id="ARBA00047913"/>
    </source>
</evidence>
<dbReference type="InterPro" id="IPR003789">
    <property type="entry name" value="Asn/Gln_tRNA_amidoTrase-B-like"/>
</dbReference>
<comment type="catalytic activity">
    <reaction evidence="9 10">
        <text>L-glutamyl-tRNA(Gln) + L-glutamine + ATP + H2O = L-glutaminyl-tRNA(Gln) + L-glutamate + ADP + phosphate + H(+)</text>
        <dbReference type="Rhea" id="RHEA:17521"/>
        <dbReference type="Rhea" id="RHEA-COMP:9681"/>
        <dbReference type="Rhea" id="RHEA-COMP:9684"/>
        <dbReference type="ChEBI" id="CHEBI:15377"/>
        <dbReference type="ChEBI" id="CHEBI:15378"/>
        <dbReference type="ChEBI" id="CHEBI:29985"/>
        <dbReference type="ChEBI" id="CHEBI:30616"/>
        <dbReference type="ChEBI" id="CHEBI:43474"/>
        <dbReference type="ChEBI" id="CHEBI:58359"/>
        <dbReference type="ChEBI" id="CHEBI:78520"/>
        <dbReference type="ChEBI" id="CHEBI:78521"/>
        <dbReference type="ChEBI" id="CHEBI:456216"/>
    </reaction>
</comment>
<gene>
    <name evidence="10" type="primary">gatB</name>
    <name evidence="12" type="ORF">A3H68_02345</name>
</gene>
<dbReference type="GO" id="GO:0050566">
    <property type="term" value="F:asparaginyl-tRNA synthase (glutamine-hydrolyzing) activity"/>
    <property type="evidence" value="ECO:0007669"/>
    <property type="project" value="RHEA"/>
</dbReference>
<dbReference type="PROSITE" id="PS01234">
    <property type="entry name" value="GATB"/>
    <property type="match status" value="1"/>
</dbReference>
<evidence type="ECO:0000256" key="2">
    <source>
        <dbReference type="ARBA" id="ARBA00011123"/>
    </source>
</evidence>
<dbReference type="HAMAP" id="MF_00121">
    <property type="entry name" value="GatB"/>
    <property type="match status" value="1"/>
</dbReference>
<dbReference type="PANTHER" id="PTHR11659">
    <property type="entry name" value="GLUTAMYL-TRNA GLN AMIDOTRANSFERASE SUBUNIT B MITOCHONDRIAL AND PROKARYOTIC PET112-RELATED"/>
    <property type="match status" value="1"/>
</dbReference>